<feature type="zinc finger region" description="C3H1-type" evidence="4">
    <location>
        <begin position="31"/>
        <end position="59"/>
    </location>
</feature>
<feature type="domain" description="C3H1-type" evidence="5">
    <location>
        <begin position="31"/>
        <end position="59"/>
    </location>
</feature>
<dbReference type="GO" id="GO:0010494">
    <property type="term" value="C:cytoplasmic stress granule"/>
    <property type="evidence" value="ECO:0007669"/>
    <property type="project" value="TreeGrafter"/>
</dbReference>
<organism evidence="6 7">
    <name type="scientific">Teladorsagia circumcincta</name>
    <name type="common">Brown stomach worm</name>
    <name type="synonym">Ostertagia circumcincta</name>
    <dbReference type="NCBI Taxonomy" id="45464"/>
    <lineage>
        <taxon>Eukaryota</taxon>
        <taxon>Metazoa</taxon>
        <taxon>Ecdysozoa</taxon>
        <taxon>Nematoda</taxon>
        <taxon>Chromadorea</taxon>
        <taxon>Rhabditida</taxon>
        <taxon>Rhabditina</taxon>
        <taxon>Rhabditomorpha</taxon>
        <taxon>Strongyloidea</taxon>
        <taxon>Trichostrongylidae</taxon>
        <taxon>Teladorsagia</taxon>
    </lineage>
</organism>
<proteinExistence type="predicted"/>
<evidence type="ECO:0000313" key="6">
    <source>
        <dbReference type="EMBL" id="PIO69744.1"/>
    </source>
</evidence>
<dbReference type="GO" id="GO:0035613">
    <property type="term" value="F:RNA stem-loop binding"/>
    <property type="evidence" value="ECO:0007669"/>
    <property type="project" value="TreeGrafter"/>
</dbReference>
<accession>A0A2G9UHN2</accession>
<dbReference type="PANTHER" id="PTHR13139:SF54">
    <property type="entry name" value="RING-TYPE E3 UBIQUITIN TRANSFERASE"/>
    <property type="match status" value="1"/>
</dbReference>
<evidence type="ECO:0000256" key="4">
    <source>
        <dbReference type="PROSITE-ProRule" id="PRU00723"/>
    </source>
</evidence>
<name>A0A2G9UHN2_TELCI</name>
<dbReference type="GO" id="GO:0003729">
    <property type="term" value="F:mRNA binding"/>
    <property type="evidence" value="ECO:0007669"/>
    <property type="project" value="TreeGrafter"/>
</dbReference>
<dbReference type="InterPro" id="IPR000571">
    <property type="entry name" value="Znf_CCCH"/>
</dbReference>
<dbReference type="InterPro" id="IPR036855">
    <property type="entry name" value="Znf_CCCH_sf"/>
</dbReference>
<dbReference type="GO" id="GO:0006511">
    <property type="term" value="P:ubiquitin-dependent protein catabolic process"/>
    <property type="evidence" value="ECO:0007669"/>
    <property type="project" value="TreeGrafter"/>
</dbReference>
<evidence type="ECO:0000313" key="7">
    <source>
        <dbReference type="Proteomes" id="UP000230423"/>
    </source>
</evidence>
<dbReference type="PROSITE" id="PS50103">
    <property type="entry name" value="ZF_C3H1"/>
    <property type="match status" value="1"/>
</dbReference>
<dbReference type="GO" id="GO:0000288">
    <property type="term" value="P:nuclear-transcribed mRNA catabolic process, deadenylation-dependent decay"/>
    <property type="evidence" value="ECO:0007669"/>
    <property type="project" value="TreeGrafter"/>
</dbReference>
<gene>
    <name evidence="6" type="ORF">TELCIR_08423</name>
</gene>
<dbReference type="GO" id="GO:0000209">
    <property type="term" value="P:protein polyubiquitination"/>
    <property type="evidence" value="ECO:0007669"/>
    <property type="project" value="TreeGrafter"/>
</dbReference>
<dbReference type="AlphaFoldDB" id="A0A2G9UHN2"/>
<dbReference type="SMART" id="SM00356">
    <property type="entry name" value="ZnF_C3H1"/>
    <property type="match status" value="1"/>
</dbReference>
<protein>
    <recommendedName>
        <fullName evidence="5">C3H1-type domain-containing protein</fullName>
    </recommendedName>
</protein>
<keyword evidence="3 4" id="KW-0862">Zinc</keyword>
<dbReference type="PANTHER" id="PTHR13139">
    <property type="entry name" value="RING FINGER AND CCCH-TYPE ZINC FINGER DOMAIN-CONTAINING PROTEIN"/>
    <property type="match status" value="1"/>
</dbReference>
<dbReference type="GO" id="GO:0003725">
    <property type="term" value="F:double-stranded RNA binding"/>
    <property type="evidence" value="ECO:0007669"/>
    <property type="project" value="TreeGrafter"/>
</dbReference>
<dbReference type="EMBL" id="KZ346535">
    <property type="protein sequence ID" value="PIO69744.1"/>
    <property type="molecule type" value="Genomic_DNA"/>
</dbReference>
<evidence type="ECO:0000256" key="3">
    <source>
        <dbReference type="ARBA" id="ARBA00022833"/>
    </source>
</evidence>
<evidence type="ECO:0000256" key="1">
    <source>
        <dbReference type="ARBA" id="ARBA00022723"/>
    </source>
</evidence>
<evidence type="ECO:0000256" key="2">
    <source>
        <dbReference type="ARBA" id="ARBA00022771"/>
    </source>
</evidence>
<dbReference type="SUPFAM" id="SSF90229">
    <property type="entry name" value="CCCH zinc finger"/>
    <property type="match status" value="1"/>
</dbReference>
<keyword evidence="2 4" id="KW-0863">Zinc-finger</keyword>
<dbReference type="GO" id="GO:0061630">
    <property type="term" value="F:ubiquitin protein ligase activity"/>
    <property type="evidence" value="ECO:0007669"/>
    <property type="project" value="TreeGrafter"/>
</dbReference>
<dbReference type="OrthoDB" id="10067217at2759"/>
<dbReference type="GO" id="GO:0008270">
    <property type="term" value="F:zinc ion binding"/>
    <property type="evidence" value="ECO:0007669"/>
    <property type="project" value="UniProtKB-KW"/>
</dbReference>
<reference evidence="6" key="1">
    <citation type="submission" date="2015-09" db="EMBL/GenBank/DDBJ databases">
        <title>Draft genome of the parasitic nematode Teladorsagia circumcincta isolate WARC Sus (inbred).</title>
        <authorList>
            <person name="Mitreva M."/>
        </authorList>
    </citation>
    <scope>NUCLEOTIDE SEQUENCE [LARGE SCALE GENOMIC DNA]</scope>
    <source>
        <strain evidence="6">S</strain>
    </source>
</reference>
<dbReference type="Proteomes" id="UP000230423">
    <property type="component" value="Unassembled WGS sequence"/>
</dbReference>
<dbReference type="InterPro" id="IPR052249">
    <property type="entry name" value="Roquin_domain"/>
</dbReference>
<dbReference type="Gene3D" id="4.10.1000.10">
    <property type="entry name" value="Zinc finger, CCCH-type"/>
    <property type="match status" value="1"/>
</dbReference>
<keyword evidence="1 4" id="KW-0479">Metal-binding</keyword>
<keyword evidence="7" id="KW-1185">Reference proteome</keyword>
<evidence type="ECO:0000259" key="5">
    <source>
        <dbReference type="PROSITE" id="PS50103"/>
    </source>
</evidence>
<sequence length="458" mass="50079">MKRNEQRARDAQRSAAMLRAGHAGGIDKAHAYKTKMCKDISARRLCPRGARCTYAHNVEELRDASRKETGSGCCSQAPKNVPFGSTPQRMMVAVPPPYNNNNNNINGAYHNDSTLATLPPLSAAPNHPPTMVPILPVPVVMPSPTHHMPPPSTAHGSSPLVVLPAGIPRRGMVLSNAAPHPTSPNGIHSASPHHHSLWNTHPPPPGTMFVPHLNNSHTHPHPQFWMHPPPAVYTFDPPSENGFVWSSAQRPELTVPPPPLPSSRAMDQPVDTEQLMMKRNEIINRLAPLTLLDEDDFEDGGVGHVSYTVASSVLDESNYNSTLCYRKLLVYDGLILRDVDLMVVAPLHMCAVPVAFDAGVAGERIGTVIRPVTLAHPQDMVSSSLDKIVDVKERLSEAEGASSTAVNQQLLVELRIAEREMDLLDPRTQASCLLRELRQVDKQIEQIEAARPVENCQP</sequence>